<dbReference type="AlphaFoldDB" id="A0A914YAZ5"/>
<feature type="region of interest" description="Disordered" evidence="1">
    <location>
        <begin position="1"/>
        <end position="30"/>
    </location>
</feature>
<reference evidence="3" key="1">
    <citation type="submission" date="2022-11" db="UniProtKB">
        <authorList>
            <consortium name="WormBaseParasite"/>
        </authorList>
    </citation>
    <scope>IDENTIFICATION</scope>
</reference>
<organism evidence="2 3">
    <name type="scientific">Panagrolaimus superbus</name>
    <dbReference type="NCBI Taxonomy" id="310955"/>
    <lineage>
        <taxon>Eukaryota</taxon>
        <taxon>Metazoa</taxon>
        <taxon>Ecdysozoa</taxon>
        <taxon>Nematoda</taxon>
        <taxon>Chromadorea</taxon>
        <taxon>Rhabditida</taxon>
        <taxon>Tylenchina</taxon>
        <taxon>Panagrolaimomorpha</taxon>
        <taxon>Panagrolaimoidea</taxon>
        <taxon>Panagrolaimidae</taxon>
        <taxon>Panagrolaimus</taxon>
    </lineage>
</organism>
<accession>A0A914YAZ5</accession>
<name>A0A914YAZ5_9BILA</name>
<dbReference type="Proteomes" id="UP000887577">
    <property type="component" value="Unplaced"/>
</dbReference>
<keyword evidence="2" id="KW-1185">Reference proteome</keyword>
<evidence type="ECO:0000313" key="2">
    <source>
        <dbReference type="Proteomes" id="UP000887577"/>
    </source>
</evidence>
<dbReference type="WBParaSite" id="PSU_v2.g17381.t1">
    <property type="protein sequence ID" value="PSU_v2.g17381.t1"/>
    <property type="gene ID" value="PSU_v2.g17381"/>
</dbReference>
<protein>
    <submittedName>
        <fullName evidence="3">Uncharacterized protein</fullName>
    </submittedName>
</protein>
<evidence type="ECO:0000256" key="1">
    <source>
        <dbReference type="SAM" id="MobiDB-lite"/>
    </source>
</evidence>
<proteinExistence type="predicted"/>
<sequence length="95" mass="10234">MEEMPGNNVVDGNNGATPGGDGSSSSSNSATLSWSKILKNSQNKNVMEGFFNKICTSYENVDSCLAECEARSNSGVNIRQTYAGLKFICKDIRED</sequence>
<evidence type="ECO:0000313" key="3">
    <source>
        <dbReference type="WBParaSite" id="PSU_v2.g17381.t1"/>
    </source>
</evidence>